<dbReference type="Pfam" id="PF12833">
    <property type="entry name" value="HTH_18"/>
    <property type="match status" value="1"/>
</dbReference>
<dbReference type="AlphaFoldDB" id="A0A3R6FM09"/>
<reference evidence="6 7" key="1">
    <citation type="submission" date="2018-08" db="EMBL/GenBank/DDBJ databases">
        <title>A genome reference for cultivated species of the human gut microbiota.</title>
        <authorList>
            <person name="Zou Y."/>
            <person name="Xue W."/>
            <person name="Luo G."/>
        </authorList>
    </citation>
    <scope>NUCLEOTIDE SEQUENCE [LARGE SCALE GENOMIC DNA]</scope>
    <source>
        <strain evidence="6 7">AM23-3</strain>
    </source>
</reference>
<gene>
    <name evidence="6" type="ORF">DW656_05500</name>
    <name evidence="5" type="ORF">HUU93_07215</name>
</gene>
<dbReference type="InterPro" id="IPR018060">
    <property type="entry name" value="HTH_AraC"/>
</dbReference>
<reference evidence="5 8" key="2">
    <citation type="submission" date="2020-04" db="EMBL/GenBank/DDBJ databases">
        <authorList>
            <person name="Pieper L."/>
        </authorList>
    </citation>
    <scope>NUCLEOTIDE SEQUENCE [LARGE SCALE GENOMIC DNA]</scope>
    <source>
        <strain evidence="5 8">F22</strain>
    </source>
</reference>
<evidence type="ECO:0000256" key="3">
    <source>
        <dbReference type="ARBA" id="ARBA00023163"/>
    </source>
</evidence>
<dbReference type="SUPFAM" id="SSF46689">
    <property type="entry name" value="Homeodomain-like"/>
    <property type="match status" value="1"/>
</dbReference>
<evidence type="ECO:0000256" key="1">
    <source>
        <dbReference type="ARBA" id="ARBA00023015"/>
    </source>
</evidence>
<dbReference type="Gene3D" id="1.10.10.60">
    <property type="entry name" value="Homeodomain-like"/>
    <property type="match status" value="1"/>
</dbReference>
<evidence type="ECO:0000313" key="6">
    <source>
        <dbReference type="EMBL" id="RHF84334.1"/>
    </source>
</evidence>
<protein>
    <submittedName>
        <fullName evidence="6">AraC family transcriptional regulator</fullName>
    </submittedName>
    <submittedName>
        <fullName evidence="5">Helix-turn-helix transcriptional regulator</fullName>
    </submittedName>
</protein>
<keyword evidence="2" id="KW-0238">DNA-binding</keyword>
<dbReference type="EMBL" id="JABWDC010000021">
    <property type="protein sequence ID" value="NUN86393.1"/>
    <property type="molecule type" value="Genomic_DNA"/>
</dbReference>
<dbReference type="EMBL" id="QRHO01000005">
    <property type="protein sequence ID" value="RHF84334.1"/>
    <property type="molecule type" value="Genomic_DNA"/>
</dbReference>
<reference evidence="5 8" key="3">
    <citation type="submission" date="2020-07" db="EMBL/GenBank/DDBJ databases">
        <title>Bacterial metabolism rescues the inhibition of intestinal drug absorption by food and drug additives.</title>
        <authorList>
            <person name="Zou L."/>
            <person name="Spanogiannopoulos P."/>
            <person name="Chien H.-C."/>
            <person name="Pieper L.M."/>
            <person name="Cai W."/>
            <person name="Khuri N."/>
            <person name="Pottel J."/>
            <person name="Vora B."/>
            <person name="Ni Z."/>
            <person name="Tsakalozou E."/>
            <person name="Zhang W."/>
            <person name="Shoichet B.K."/>
            <person name="Giacomini K.M."/>
            <person name="Turnbaugh P.J."/>
        </authorList>
    </citation>
    <scope>NUCLEOTIDE SEQUENCE [LARGE SCALE GENOMIC DNA]</scope>
    <source>
        <strain evidence="5 8">F22</strain>
    </source>
</reference>
<name>A0A3R6FM09_9FIRM</name>
<keyword evidence="3" id="KW-0804">Transcription</keyword>
<proteinExistence type="predicted"/>
<evidence type="ECO:0000313" key="5">
    <source>
        <dbReference type="EMBL" id="NUN86393.1"/>
    </source>
</evidence>
<keyword evidence="1" id="KW-0805">Transcription regulation</keyword>
<dbReference type="PRINTS" id="PR00032">
    <property type="entry name" value="HTHARAC"/>
</dbReference>
<evidence type="ECO:0000259" key="4">
    <source>
        <dbReference type="PROSITE" id="PS01124"/>
    </source>
</evidence>
<comment type="caution">
    <text evidence="6">The sequence shown here is derived from an EMBL/GenBank/DDBJ whole genome shotgun (WGS) entry which is preliminary data.</text>
</comment>
<evidence type="ECO:0000313" key="8">
    <source>
        <dbReference type="Proteomes" id="UP000554488"/>
    </source>
</evidence>
<sequence>MLRCKPEEGRRLLQFTNKPISTISTFLCFSGQNHFQTAFKKQFGITPNEYRRKRL</sequence>
<dbReference type="RefSeq" id="WP_082421158.1">
    <property type="nucleotide sequence ID" value="NZ_BSCI01000003.1"/>
</dbReference>
<dbReference type="InterPro" id="IPR009057">
    <property type="entry name" value="Homeodomain-like_sf"/>
</dbReference>
<dbReference type="PROSITE" id="PS01124">
    <property type="entry name" value="HTH_ARAC_FAMILY_2"/>
    <property type="match status" value="1"/>
</dbReference>
<evidence type="ECO:0000256" key="2">
    <source>
        <dbReference type="ARBA" id="ARBA00023125"/>
    </source>
</evidence>
<dbReference type="Proteomes" id="UP000284579">
    <property type="component" value="Unassembled WGS sequence"/>
</dbReference>
<feature type="domain" description="HTH araC/xylS-type" evidence="4">
    <location>
        <begin position="1"/>
        <end position="53"/>
    </location>
</feature>
<dbReference type="Proteomes" id="UP000554488">
    <property type="component" value="Unassembled WGS sequence"/>
</dbReference>
<dbReference type="GO" id="GO:0043565">
    <property type="term" value="F:sequence-specific DNA binding"/>
    <property type="evidence" value="ECO:0007669"/>
    <property type="project" value="InterPro"/>
</dbReference>
<dbReference type="InterPro" id="IPR020449">
    <property type="entry name" value="Tscrpt_reg_AraC-type_HTH"/>
</dbReference>
<accession>A0A3R6FM09</accession>
<evidence type="ECO:0000313" key="7">
    <source>
        <dbReference type="Proteomes" id="UP000284579"/>
    </source>
</evidence>
<dbReference type="PANTHER" id="PTHR43280:SF2">
    <property type="entry name" value="HTH-TYPE TRANSCRIPTIONAL REGULATOR EXSA"/>
    <property type="match status" value="1"/>
</dbReference>
<organism evidence="6 7">
    <name type="scientific">Coprococcus comes</name>
    <dbReference type="NCBI Taxonomy" id="410072"/>
    <lineage>
        <taxon>Bacteria</taxon>
        <taxon>Bacillati</taxon>
        <taxon>Bacillota</taxon>
        <taxon>Clostridia</taxon>
        <taxon>Lachnospirales</taxon>
        <taxon>Lachnospiraceae</taxon>
        <taxon>Coprococcus</taxon>
    </lineage>
</organism>
<dbReference type="GO" id="GO:0003700">
    <property type="term" value="F:DNA-binding transcription factor activity"/>
    <property type="evidence" value="ECO:0007669"/>
    <property type="project" value="InterPro"/>
</dbReference>
<dbReference type="PANTHER" id="PTHR43280">
    <property type="entry name" value="ARAC-FAMILY TRANSCRIPTIONAL REGULATOR"/>
    <property type="match status" value="1"/>
</dbReference>